<dbReference type="GO" id="GO:0000976">
    <property type="term" value="F:transcription cis-regulatory region binding"/>
    <property type="evidence" value="ECO:0007669"/>
    <property type="project" value="TreeGrafter"/>
</dbReference>
<protein>
    <submittedName>
        <fullName evidence="5">Uncharacterized protein</fullName>
    </submittedName>
</protein>
<dbReference type="GO" id="GO:0005634">
    <property type="term" value="C:nucleus"/>
    <property type="evidence" value="ECO:0007669"/>
    <property type="project" value="TreeGrafter"/>
</dbReference>
<feature type="non-terminal residue" evidence="5">
    <location>
        <position position="405"/>
    </location>
</feature>
<dbReference type="Proteomes" id="UP000318571">
    <property type="component" value="Chromosome 7"/>
</dbReference>
<accession>A0A553P2F2</accession>
<dbReference type="InterPro" id="IPR050663">
    <property type="entry name" value="Ankyrin-SOCS_Box"/>
</dbReference>
<name>A0A553P2F2_TIGCA</name>
<feature type="region of interest" description="Disordered" evidence="4">
    <location>
        <begin position="233"/>
        <end position="260"/>
    </location>
</feature>
<evidence type="ECO:0000256" key="3">
    <source>
        <dbReference type="PROSITE-ProRule" id="PRU00023"/>
    </source>
</evidence>
<dbReference type="PROSITE" id="PS50297">
    <property type="entry name" value="ANK_REP_REGION"/>
    <property type="match status" value="3"/>
</dbReference>
<dbReference type="SMART" id="SM00248">
    <property type="entry name" value="ANK"/>
    <property type="match status" value="4"/>
</dbReference>
<dbReference type="EMBL" id="VCGU01000008">
    <property type="protein sequence ID" value="TRY71854.1"/>
    <property type="molecule type" value="Genomic_DNA"/>
</dbReference>
<dbReference type="InterPro" id="IPR002110">
    <property type="entry name" value="Ankyrin_rpt"/>
</dbReference>
<comment type="caution">
    <text evidence="5">The sequence shown here is derived from an EMBL/GenBank/DDBJ whole genome shotgun (WGS) entry which is preliminary data.</text>
</comment>
<dbReference type="STRING" id="6832.A0A553P2F2"/>
<reference evidence="5 6" key="1">
    <citation type="journal article" date="2018" name="Nat. Ecol. Evol.">
        <title>Genomic signatures of mitonuclear coevolution across populations of Tigriopus californicus.</title>
        <authorList>
            <person name="Barreto F.S."/>
            <person name="Watson E.T."/>
            <person name="Lima T.G."/>
            <person name="Willett C.S."/>
            <person name="Edmands S."/>
            <person name="Li W."/>
            <person name="Burton R.S."/>
        </authorList>
    </citation>
    <scope>NUCLEOTIDE SEQUENCE [LARGE SCALE GENOMIC DNA]</scope>
    <source>
        <strain evidence="5 6">San Diego</strain>
    </source>
</reference>
<dbReference type="SUPFAM" id="SSF48403">
    <property type="entry name" value="Ankyrin repeat"/>
    <property type="match status" value="1"/>
</dbReference>
<feature type="repeat" description="ANK" evidence="3">
    <location>
        <begin position="112"/>
        <end position="144"/>
    </location>
</feature>
<proteinExistence type="predicted"/>
<evidence type="ECO:0000256" key="4">
    <source>
        <dbReference type="SAM" id="MobiDB-lite"/>
    </source>
</evidence>
<feature type="repeat" description="ANK" evidence="3">
    <location>
        <begin position="41"/>
        <end position="73"/>
    </location>
</feature>
<evidence type="ECO:0000256" key="2">
    <source>
        <dbReference type="ARBA" id="ARBA00023043"/>
    </source>
</evidence>
<feature type="compositionally biased region" description="Polar residues" evidence="4">
    <location>
        <begin position="365"/>
        <end position="378"/>
    </location>
</feature>
<sequence length="405" mass="45075">MSVDRTLAKAIHDRNVEKIKSIFKVTGVPKDFGKNIWRGMRNESPIHFAAWLGHDEVLELFKSFGGNMNSLLEHQSGFRETVLHCAIKGNHLSTIKLLVHGFHVKTYIASSDGETPLQSAAKAGQNAVIRVLKEGGAHIDQHSVNVNGLKETALHCAIRHQHLDTAQLLLELGADATIHGHYFNLYQGSALDYAEQVKNGAHSKGILDIKTANDIFALLTSNKLKIVPLTAPNVPVSNNDSEASPLQQNSSMRRNPKSTEDLQLHHEQQLWERQVQALKTEQGANRKRLDELKSKPEHKDFLMDGAHDHAQYLSELEILMSLTDKKANRSMTMPPLNRSQSENSFRSKIPVKSGSTVGVRFPPLTSRTPSPRISQASSLLDLREERETGEGAGMEPQEWDPTLNE</sequence>
<feature type="repeat" description="ANK" evidence="3">
    <location>
        <begin position="149"/>
        <end position="181"/>
    </location>
</feature>
<evidence type="ECO:0000256" key="1">
    <source>
        <dbReference type="ARBA" id="ARBA00022737"/>
    </source>
</evidence>
<organism evidence="5 6">
    <name type="scientific">Tigriopus californicus</name>
    <name type="common">Marine copepod</name>
    <dbReference type="NCBI Taxonomy" id="6832"/>
    <lineage>
        <taxon>Eukaryota</taxon>
        <taxon>Metazoa</taxon>
        <taxon>Ecdysozoa</taxon>
        <taxon>Arthropoda</taxon>
        <taxon>Crustacea</taxon>
        <taxon>Multicrustacea</taxon>
        <taxon>Hexanauplia</taxon>
        <taxon>Copepoda</taxon>
        <taxon>Harpacticoida</taxon>
        <taxon>Harpacticidae</taxon>
        <taxon>Tigriopus</taxon>
    </lineage>
</organism>
<keyword evidence="1" id="KW-0677">Repeat</keyword>
<keyword evidence="6" id="KW-1185">Reference proteome</keyword>
<evidence type="ECO:0000313" key="5">
    <source>
        <dbReference type="EMBL" id="TRY71854.1"/>
    </source>
</evidence>
<dbReference type="PANTHER" id="PTHR24193">
    <property type="entry name" value="ANKYRIN REPEAT PROTEIN"/>
    <property type="match status" value="1"/>
</dbReference>
<dbReference type="GO" id="GO:0045944">
    <property type="term" value="P:positive regulation of transcription by RNA polymerase II"/>
    <property type="evidence" value="ECO:0007669"/>
    <property type="project" value="TreeGrafter"/>
</dbReference>
<feature type="compositionally biased region" description="Polar residues" evidence="4">
    <location>
        <begin position="235"/>
        <end position="253"/>
    </location>
</feature>
<dbReference type="InterPro" id="IPR036770">
    <property type="entry name" value="Ankyrin_rpt-contain_sf"/>
</dbReference>
<dbReference type="Pfam" id="PF00023">
    <property type="entry name" value="Ank"/>
    <property type="match status" value="1"/>
</dbReference>
<gene>
    <name evidence="5" type="ORF">TCAL_03409</name>
</gene>
<feature type="region of interest" description="Disordered" evidence="4">
    <location>
        <begin position="354"/>
        <end position="405"/>
    </location>
</feature>
<dbReference type="AlphaFoldDB" id="A0A553P2F2"/>
<evidence type="ECO:0000313" key="6">
    <source>
        <dbReference type="Proteomes" id="UP000318571"/>
    </source>
</evidence>
<dbReference type="Gene3D" id="1.25.40.20">
    <property type="entry name" value="Ankyrin repeat-containing domain"/>
    <property type="match status" value="2"/>
</dbReference>
<dbReference type="PROSITE" id="PS50088">
    <property type="entry name" value="ANK_REPEAT"/>
    <property type="match status" value="3"/>
</dbReference>
<dbReference type="PANTHER" id="PTHR24193:SF121">
    <property type="entry name" value="ADA2A-CONTAINING COMPLEX COMPONENT 3, ISOFORM D"/>
    <property type="match status" value="1"/>
</dbReference>
<dbReference type="Pfam" id="PF12796">
    <property type="entry name" value="Ank_2"/>
    <property type="match status" value="1"/>
</dbReference>
<keyword evidence="2 3" id="KW-0040">ANK repeat</keyword>